<reference evidence="4" key="1">
    <citation type="submission" date="2016-06" db="EMBL/GenBank/DDBJ databases">
        <title>Parallel loss of symbiosis genes in relatives of nitrogen-fixing non-legume Parasponia.</title>
        <authorList>
            <person name="Van Velzen R."/>
            <person name="Holmer R."/>
            <person name="Bu F."/>
            <person name="Rutten L."/>
            <person name="Van Zeijl A."/>
            <person name="Liu W."/>
            <person name="Santuari L."/>
            <person name="Cao Q."/>
            <person name="Sharma T."/>
            <person name="Shen D."/>
            <person name="Roswanjaya Y."/>
            <person name="Wardhani T."/>
            <person name="Kalhor M.S."/>
            <person name="Jansen J."/>
            <person name="Van den Hoogen J."/>
            <person name="Gungor B."/>
            <person name="Hartog M."/>
            <person name="Hontelez J."/>
            <person name="Verver J."/>
            <person name="Yang W.-C."/>
            <person name="Schijlen E."/>
            <person name="Repin R."/>
            <person name="Schilthuizen M."/>
            <person name="Schranz E."/>
            <person name="Heidstra R."/>
            <person name="Miyata K."/>
            <person name="Fedorova E."/>
            <person name="Kohlen W."/>
            <person name="Bisseling T."/>
            <person name="Smit S."/>
            <person name="Geurts R."/>
        </authorList>
    </citation>
    <scope>NUCLEOTIDE SEQUENCE [LARGE SCALE GENOMIC DNA]</scope>
    <source>
        <strain evidence="4">cv. WU1-14</strain>
    </source>
</reference>
<protein>
    <submittedName>
        <fullName evidence="3">Glycoside hydrolase</fullName>
    </submittedName>
</protein>
<evidence type="ECO:0000313" key="4">
    <source>
        <dbReference type="Proteomes" id="UP000237105"/>
    </source>
</evidence>
<feature type="non-terminal residue" evidence="3">
    <location>
        <position position="1"/>
    </location>
</feature>
<keyword evidence="4" id="KW-1185">Reference proteome</keyword>
<gene>
    <name evidence="3" type="ORF">PanWU01x14_189000</name>
</gene>
<sequence>DGEADVGGYFARSLLDNFEWDHGYTKRFGLIYVDHKNGLSRHPRSFICLLVLAIS</sequence>
<dbReference type="GO" id="GO:0008422">
    <property type="term" value="F:beta-glucosidase activity"/>
    <property type="evidence" value="ECO:0007669"/>
    <property type="project" value="TreeGrafter"/>
</dbReference>
<comment type="similarity">
    <text evidence="1 2">Belongs to the glycosyl hydrolase 1 family.</text>
</comment>
<evidence type="ECO:0000256" key="1">
    <source>
        <dbReference type="ARBA" id="ARBA00010838"/>
    </source>
</evidence>
<dbReference type="PANTHER" id="PTHR10353:SF310">
    <property type="entry name" value="BETA-GLUCOSIDASE 42"/>
    <property type="match status" value="1"/>
</dbReference>
<evidence type="ECO:0000256" key="2">
    <source>
        <dbReference type="RuleBase" id="RU003690"/>
    </source>
</evidence>
<evidence type="ECO:0000313" key="3">
    <source>
        <dbReference type="EMBL" id="PON55406.1"/>
    </source>
</evidence>
<dbReference type="PRINTS" id="PR00131">
    <property type="entry name" value="GLHYDRLASE1"/>
</dbReference>
<dbReference type="OrthoDB" id="65569at2759"/>
<dbReference type="GO" id="GO:0005975">
    <property type="term" value="P:carbohydrate metabolic process"/>
    <property type="evidence" value="ECO:0007669"/>
    <property type="project" value="InterPro"/>
</dbReference>
<dbReference type="EMBL" id="JXTB01000184">
    <property type="protein sequence ID" value="PON55406.1"/>
    <property type="molecule type" value="Genomic_DNA"/>
</dbReference>
<proteinExistence type="inferred from homology"/>
<organism evidence="3 4">
    <name type="scientific">Parasponia andersonii</name>
    <name type="common">Sponia andersonii</name>
    <dbReference type="NCBI Taxonomy" id="3476"/>
    <lineage>
        <taxon>Eukaryota</taxon>
        <taxon>Viridiplantae</taxon>
        <taxon>Streptophyta</taxon>
        <taxon>Embryophyta</taxon>
        <taxon>Tracheophyta</taxon>
        <taxon>Spermatophyta</taxon>
        <taxon>Magnoliopsida</taxon>
        <taxon>eudicotyledons</taxon>
        <taxon>Gunneridae</taxon>
        <taxon>Pentapetalae</taxon>
        <taxon>rosids</taxon>
        <taxon>fabids</taxon>
        <taxon>Rosales</taxon>
        <taxon>Cannabaceae</taxon>
        <taxon>Parasponia</taxon>
    </lineage>
</organism>
<dbReference type="AlphaFoldDB" id="A0A2P5C315"/>
<keyword evidence="3" id="KW-0378">Hydrolase</keyword>
<dbReference type="Proteomes" id="UP000237105">
    <property type="component" value="Unassembled WGS sequence"/>
</dbReference>
<dbReference type="Pfam" id="PF00232">
    <property type="entry name" value="Glyco_hydro_1"/>
    <property type="match status" value="1"/>
</dbReference>
<dbReference type="Gene3D" id="3.20.20.80">
    <property type="entry name" value="Glycosidases"/>
    <property type="match status" value="1"/>
</dbReference>
<dbReference type="PANTHER" id="PTHR10353">
    <property type="entry name" value="GLYCOSYL HYDROLASE"/>
    <property type="match status" value="1"/>
</dbReference>
<dbReference type="STRING" id="3476.A0A2P5C315"/>
<dbReference type="InterPro" id="IPR001360">
    <property type="entry name" value="Glyco_hydro_1"/>
</dbReference>
<name>A0A2P5C315_PARAD</name>
<comment type="caution">
    <text evidence="3">The sequence shown here is derived from an EMBL/GenBank/DDBJ whole genome shotgun (WGS) entry which is preliminary data.</text>
</comment>
<accession>A0A2P5C315</accession>
<dbReference type="InterPro" id="IPR017853">
    <property type="entry name" value="GH"/>
</dbReference>
<dbReference type="SUPFAM" id="SSF51445">
    <property type="entry name" value="(Trans)glycosidases"/>
    <property type="match status" value="1"/>
</dbReference>